<sequence>MRIHREGVKIIPIAFFFLAVLDALVYFFLKEYLIFYFLMVASLVLAALIVFFFRVPNRKIELNETHVLAPADGDIVAIEPLYEKDYFKDERIQVSIFMSPLNVHQNRAPVSGEVVYVHHKNGRFYPAFIAKSSEENERCSTVFKMKDGTQILSRQIAGAVARRIANYKKPGDFVVQGQEYGFIRFGSRVDVFLPADAKINVSLHQKSIGGKTILATL</sequence>
<feature type="modified residue" description="Pyruvic acid (Ser); by autocatalysis" evidence="11">
    <location>
        <position position="187"/>
    </location>
</feature>
<comment type="subunit">
    <text evidence="11">Heterodimer of a large membrane-associated beta subunit and a small pyruvoyl-containing alpha subunit.</text>
</comment>
<keyword evidence="9 11" id="KW-1208">Phospholipid metabolism</keyword>
<dbReference type="AlphaFoldDB" id="A0A6I6JK95"/>
<dbReference type="NCBIfam" id="NF003685">
    <property type="entry name" value="PRK05305.2-5"/>
    <property type="match status" value="1"/>
</dbReference>
<feature type="site" description="Cleavage (non-hydrolytic); by autocatalysis" evidence="11">
    <location>
        <begin position="186"/>
        <end position="187"/>
    </location>
</feature>
<reference evidence="13 14" key="1">
    <citation type="submission" date="2019-11" db="EMBL/GenBank/DDBJ databases">
        <authorList>
            <person name="Zheng R.K."/>
            <person name="Sun C.M."/>
        </authorList>
    </citation>
    <scope>NUCLEOTIDE SEQUENCE [LARGE SCALE GENOMIC DNA]</scope>
    <source>
        <strain evidence="13 14">WC007</strain>
    </source>
</reference>
<dbReference type="InterPro" id="IPR033175">
    <property type="entry name" value="PSD-A"/>
</dbReference>
<comment type="catalytic activity">
    <reaction evidence="11">
        <text>a 1,2-diacyl-sn-glycero-3-phospho-L-serine + H(+) = a 1,2-diacyl-sn-glycero-3-phosphoethanolamine + CO2</text>
        <dbReference type="Rhea" id="RHEA:20828"/>
        <dbReference type="ChEBI" id="CHEBI:15378"/>
        <dbReference type="ChEBI" id="CHEBI:16526"/>
        <dbReference type="ChEBI" id="CHEBI:57262"/>
        <dbReference type="ChEBI" id="CHEBI:64612"/>
        <dbReference type="EC" id="4.1.1.65"/>
    </reaction>
</comment>
<evidence type="ECO:0000256" key="1">
    <source>
        <dbReference type="ARBA" id="ARBA00022475"/>
    </source>
</evidence>
<evidence type="ECO:0000256" key="5">
    <source>
        <dbReference type="ARBA" id="ARBA00023136"/>
    </source>
</evidence>
<dbReference type="EMBL" id="CP046401">
    <property type="protein sequence ID" value="QGY43265.1"/>
    <property type="molecule type" value="Genomic_DNA"/>
</dbReference>
<feature type="transmembrane region" description="Helical" evidence="12">
    <location>
        <begin position="7"/>
        <end position="28"/>
    </location>
</feature>
<proteinExistence type="inferred from homology"/>
<evidence type="ECO:0000256" key="7">
    <source>
        <dbReference type="ARBA" id="ARBA00023209"/>
    </source>
</evidence>
<evidence type="ECO:0000313" key="13">
    <source>
        <dbReference type="EMBL" id="QGY43265.1"/>
    </source>
</evidence>
<feature type="chain" id="PRO_5026398424" description="Phosphatidylserine decarboxylase beta chain" evidence="11">
    <location>
        <begin position="1"/>
        <end position="186"/>
    </location>
</feature>
<dbReference type="KEGG" id="mcos:GM418_06205"/>
<dbReference type="EC" id="4.1.1.65" evidence="11"/>
<dbReference type="PANTHER" id="PTHR35809">
    <property type="entry name" value="ARCHAETIDYLSERINE DECARBOXYLASE PROENZYME-RELATED"/>
    <property type="match status" value="1"/>
</dbReference>
<protein>
    <recommendedName>
        <fullName evidence="11">Phosphatidylserine decarboxylase proenzyme</fullName>
        <ecNumber evidence="11">4.1.1.65</ecNumber>
    </recommendedName>
    <component>
        <recommendedName>
            <fullName evidence="11">Phosphatidylserine decarboxylase alpha chain</fullName>
        </recommendedName>
    </component>
    <component>
        <recommendedName>
            <fullName evidence="11">Phosphatidylserine decarboxylase beta chain</fullName>
        </recommendedName>
    </component>
</protein>
<accession>A0A6I6JK95</accession>
<keyword evidence="5 11" id="KW-0472">Membrane</keyword>
<keyword evidence="12" id="KW-0812">Transmembrane</keyword>
<keyword evidence="8 11" id="KW-0456">Lyase</keyword>
<feature type="transmembrane region" description="Helical" evidence="12">
    <location>
        <begin position="34"/>
        <end position="53"/>
    </location>
</feature>
<dbReference type="Pfam" id="PF02666">
    <property type="entry name" value="PS_Dcarbxylase"/>
    <property type="match status" value="1"/>
</dbReference>
<evidence type="ECO:0000256" key="8">
    <source>
        <dbReference type="ARBA" id="ARBA00023239"/>
    </source>
</evidence>
<evidence type="ECO:0000313" key="14">
    <source>
        <dbReference type="Proteomes" id="UP000428260"/>
    </source>
</evidence>
<keyword evidence="10 11" id="KW-0670">Pyruvate</keyword>
<keyword evidence="2 11" id="KW-0444">Lipid biosynthesis</keyword>
<keyword evidence="6 11" id="KW-0865">Zymogen</keyword>
<evidence type="ECO:0000256" key="12">
    <source>
        <dbReference type="SAM" id="Phobius"/>
    </source>
</evidence>
<keyword evidence="12" id="KW-1133">Transmembrane helix</keyword>
<evidence type="ECO:0000256" key="9">
    <source>
        <dbReference type="ARBA" id="ARBA00023264"/>
    </source>
</evidence>
<comment type="PTM">
    <text evidence="11">Is synthesized initially as an inactive proenzyme. Formation of the active enzyme involves a self-maturation process in which the active site pyruvoyl group is generated from an internal serine residue via an autocatalytic post-translational modification. Two non-identical subunits are generated from the proenzyme in this reaction, and the pyruvate is formed at the N-terminus of the alpha chain, which is derived from the carboxyl end of the proenzyme. The post-translation cleavage follows an unusual pathway, termed non-hydrolytic serinolysis, in which the side chain hydroxyl group of the serine supplies its oxygen atom to form the C-terminus of the beta chain, while the remainder of the serine residue undergoes an oxidative deamination to produce ammonia and the pyruvoyl prosthetic group on the alpha chain.</text>
</comment>
<comment type="pathway">
    <text evidence="11">Phospholipid metabolism; phosphatidylethanolamine biosynthesis; phosphatidylethanolamine from CDP-diacylglycerol: step 2/2.</text>
</comment>
<evidence type="ECO:0000256" key="11">
    <source>
        <dbReference type="HAMAP-Rule" id="MF_00664"/>
    </source>
</evidence>
<dbReference type="PANTHER" id="PTHR35809:SF1">
    <property type="entry name" value="ARCHAETIDYLSERINE DECARBOXYLASE PROENZYME-RELATED"/>
    <property type="match status" value="1"/>
</dbReference>
<keyword evidence="7 11" id="KW-0594">Phospholipid biosynthesis</keyword>
<dbReference type="GO" id="GO:0006646">
    <property type="term" value="P:phosphatidylethanolamine biosynthetic process"/>
    <property type="evidence" value="ECO:0007669"/>
    <property type="project" value="UniProtKB-UniRule"/>
</dbReference>
<evidence type="ECO:0000256" key="10">
    <source>
        <dbReference type="ARBA" id="ARBA00023317"/>
    </source>
</evidence>
<keyword evidence="14" id="KW-1185">Reference proteome</keyword>
<evidence type="ECO:0000256" key="3">
    <source>
        <dbReference type="ARBA" id="ARBA00022793"/>
    </source>
</evidence>
<comment type="function">
    <text evidence="11">Catalyzes the formation of phosphatidylethanolamine (PtdEtn) from phosphatidylserine (PtdSer).</text>
</comment>
<dbReference type="GO" id="GO:0004609">
    <property type="term" value="F:phosphatidylserine decarboxylase activity"/>
    <property type="evidence" value="ECO:0007669"/>
    <property type="project" value="UniProtKB-UniRule"/>
</dbReference>
<dbReference type="HAMAP" id="MF_00664">
    <property type="entry name" value="PS_decarb_PSD_A"/>
    <property type="match status" value="1"/>
</dbReference>
<dbReference type="RefSeq" id="WP_158864225.1">
    <property type="nucleotide sequence ID" value="NZ_CP046401.1"/>
</dbReference>
<keyword evidence="1 11" id="KW-1003">Cell membrane</keyword>
<name>A0A6I6JK95_9BACT</name>
<evidence type="ECO:0000256" key="4">
    <source>
        <dbReference type="ARBA" id="ARBA00023098"/>
    </source>
</evidence>
<keyword evidence="4 11" id="KW-0443">Lipid metabolism</keyword>
<dbReference type="UniPathway" id="UPA00558">
    <property type="reaction ID" value="UER00616"/>
</dbReference>
<dbReference type="Proteomes" id="UP000428260">
    <property type="component" value="Chromosome"/>
</dbReference>
<evidence type="ECO:0000256" key="2">
    <source>
        <dbReference type="ARBA" id="ARBA00022516"/>
    </source>
</evidence>
<organism evidence="13 14">
    <name type="scientific">Maribellus comscasis</name>
    <dbReference type="NCBI Taxonomy" id="2681766"/>
    <lineage>
        <taxon>Bacteria</taxon>
        <taxon>Pseudomonadati</taxon>
        <taxon>Bacteroidota</taxon>
        <taxon>Bacteroidia</taxon>
        <taxon>Marinilabiliales</taxon>
        <taxon>Prolixibacteraceae</taxon>
        <taxon>Maribellus</taxon>
    </lineage>
</organism>
<comment type="cofactor">
    <cofactor evidence="11">
        <name>pyruvate</name>
        <dbReference type="ChEBI" id="CHEBI:15361"/>
    </cofactor>
    <text evidence="11">Binds 1 pyruvoyl group covalently per subunit.</text>
</comment>
<dbReference type="GO" id="GO:0005886">
    <property type="term" value="C:plasma membrane"/>
    <property type="evidence" value="ECO:0007669"/>
    <property type="project" value="UniProtKB-SubCell"/>
</dbReference>
<feature type="chain" id="PRO_5026398423" description="Phosphatidylserine decarboxylase alpha chain" evidence="11">
    <location>
        <begin position="187"/>
        <end position="217"/>
    </location>
</feature>
<gene>
    <name evidence="11" type="primary">psd</name>
    <name evidence="13" type="ORF">GM418_06205</name>
</gene>
<feature type="active site" description="Schiff-base intermediate with substrate; via pyruvic acid" evidence="11">
    <location>
        <position position="187"/>
    </location>
</feature>
<dbReference type="NCBIfam" id="NF003678">
    <property type="entry name" value="PRK05305.1-2"/>
    <property type="match status" value="1"/>
</dbReference>
<comment type="subcellular location">
    <subcellularLocation>
        <location evidence="11">Cell membrane</location>
        <topology evidence="11">Peripheral membrane protein</topology>
    </subcellularLocation>
</comment>
<dbReference type="InterPro" id="IPR003817">
    <property type="entry name" value="PS_Dcarbxylase"/>
</dbReference>
<keyword evidence="3 11" id="KW-0210">Decarboxylase</keyword>
<evidence type="ECO:0000256" key="6">
    <source>
        <dbReference type="ARBA" id="ARBA00023145"/>
    </source>
</evidence>
<comment type="similarity">
    <text evidence="11">Belongs to the phosphatidylserine decarboxylase family. PSD-A subfamily.</text>
</comment>